<protein>
    <submittedName>
        <fullName evidence="1">Uncharacterized protein</fullName>
    </submittedName>
</protein>
<dbReference type="Proteomes" id="UP000594015">
    <property type="component" value="Chromosome"/>
</dbReference>
<evidence type="ECO:0000313" key="1">
    <source>
        <dbReference type="EMBL" id="QOZ68907.1"/>
    </source>
</evidence>
<dbReference type="KEGG" id="barh:WN72_23190"/>
<sequence>MPDIDIKALDKAIIESLLRMGMKHCHFTVVIEDHDGRTTAIGTNNTQPGGPENMLVHALIVMATHDSMRPDIDEIGPVKGSA</sequence>
<organism evidence="1 2">
    <name type="scientific">Bradyrhizobium arachidis</name>
    <dbReference type="NCBI Taxonomy" id="858423"/>
    <lineage>
        <taxon>Bacteria</taxon>
        <taxon>Pseudomonadati</taxon>
        <taxon>Pseudomonadota</taxon>
        <taxon>Alphaproteobacteria</taxon>
        <taxon>Hyphomicrobiales</taxon>
        <taxon>Nitrobacteraceae</taxon>
        <taxon>Bradyrhizobium</taxon>
    </lineage>
</organism>
<accession>A0AAE7NNX8</accession>
<dbReference type="EMBL" id="CP030050">
    <property type="protein sequence ID" value="QOZ68907.1"/>
    <property type="molecule type" value="Genomic_DNA"/>
</dbReference>
<proteinExistence type="predicted"/>
<gene>
    <name evidence="1" type="ORF">WN72_23190</name>
</gene>
<dbReference type="RefSeq" id="WP_092220285.1">
    <property type="nucleotide sequence ID" value="NZ_CP030050.1"/>
</dbReference>
<reference evidence="1 2" key="1">
    <citation type="submission" date="2018-06" db="EMBL/GenBank/DDBJ databases">
        <title>Comparative genomics of Bradyrhizobium nodulating Arachidis hypogaea.</title>
        <authorList>
            <person name="Li Y."/>
        </authorList>
    </citation>
    <scope>NUCLEOTIDE SEQUENCE [LARGE SCALE GENOMIC DNA]</scope>
    <source>
        <strain evidence="1 2">CCBAU 051107</strain>
    </source>
</reference>
<dbReference type="AlphaFoldDB" id="A0AAE7NNX8"/>
<evidence type="ECO:0000313" key="2">
    <source>
        <dbReference type="Proteomes" id="UP000594015"/>
    </source>
</evidence>
<name>A0AAE7NNX8_9BRAD</name>